<reference evidence="1" key="1">
    <citation type="submission" date="2024-12" db="EMBL/GenBank/DDBJ databases">
        <title>Comparative genomics and development of molecular markers within Purpureocillium lilacinum and among Purpureocillium species.</title>
        <authorList>
            <person name="Yeh Z.-Y."/>
            <person name="Ni N.-T."/>
            <person name="Lo P.-H."/>
            <person name="Mushyakhwo K."/>
            <person name="Lin C.-F."/>
            <person name="Nai Y.-S."/>
        </authorList>
    </citation>
    <scope>NUCLEOTIDE SEQUENCE</scope>
    <source>
        <strain evidence="1">NCHU-NPUST-175</strain>
    </source>
</reference>
<sequence length="233" mass="24576">MLVGRQSRHKTVESNRGVQDTRHTEVCDDGRCVEVSQHAISQKRSKKGWHGGSSAGSWPRMGSANCMSLVVWLSGVPGTGIDRARRPAVSARRREGGVDARARSLVRLASGAVQRAVQRSADRPAGGAECVSWRNVLVSFCLWAAYPRRVRQERLLPQSRGEAASTLAVSGSKAAAAAAAVARGSPGLRWWFCIPIPAPSRLPVVVGEGVANCDGFRPAAAAAAIAECAAACV</sequence>
<comment type="caution">
    <text evidence="1">The sequence shown here is derived from an EMBL/GenBank/DDBJ whole genome shotgun (WGS) entry which is preliminary data.</text>
</comment>
<accession>A0ACC4EBY9</accession>
<name>A0ACC4EBY9_PURLI</name>
<evidence type="ECO:0000313" key="2">
    <source>
        <dbReference type="Proteomes" id="UP001638806"/>
    </source>
</evidence>
<keyword evidence="2" id="KW-1185">Reference proteome</keyword>
<evidence type="ECO:0000313" key="1">
    <source>
        <dbReference type="EMBL" id="KAL3965198.1"/>
    </source>
</evidence>
<dbReference type="Proteomes" id="UP001638806">
    <property type="component" value="Unassembled WGS sequence"/>
</dbReference>
<gene>
    <name evidence="1" type="ORF">ACCO45_002202</name>
</gene>
<organism evidence="1 2">
    <name type="scientific">Purpureocillium lilacinum</name>
    <name type="common">Paecilomyces lilacinus</name>
    <dbReference type="NCBI Taxonomy" id="33203"/>
    <lineage>
        <taxon>Eukaryota</taxon>
        <taxon>Fungi</taxon>
        <taxon>Dikarya</taxon>
        <taxon>Ascomycota</taxon>
        <taxon>Pezizomycotina</taxon>
        <taxon>Sordariomycetes</taxon>
        <taxon>Hypocreomycetidae</taxon>
        <taxon>Hypocreales</taxon>
        <taxon>Ophiocordycipitaceae</taxon>
        <taxon>Purpureocillium</taxon>
    </lineage>
</organism>
<protein>
    <submittedName>
        <fullName evidence="1">Uncharacterized protein</fullName>
    </submittedName>
</protein>
<dbReference type="EMBL" id="JBGNUJ010000002">
    <property type="protein sequence ID" value="KAL3965198.1"/>
    <property type="molecule type" value="Genomic_DNA"/>
</dbReference>
<proteinExistence type="predicted"/>